<evidence type="ECO:0000256" key="6">
    <source>
        <dbReference type="ARBA" id="ARBA00022898"/>
    </source>
</evidence>
<comment type="cofactor">
    <cofactor evidence="3">
        <name>Mn(2+)</name>
        <dbReference type="ChEBI" id="CHEBI:29035"/>
    </cofactor>
</comment>
<comment type="caution">
    <text evidence="8">The sequence shown here is derived from an EMBL/GenBank/DDBJ whole genome shotgun (WGS) entry which is preliminary data.</text>
</comment>
<organism evidence="8 9">
    <name type="scientific">Natronospira proteinivora</name>
    <dbReference type="NCBI Taxonomy" id="1807133"/>
    <lineage>
        <taxon>Bacteria</taxon>
        <taxon>Pseudomonadati</taxon>
        <taxon>Pseudomonadota</taxon>
        <taxon>Gammaproteobacteria</taxon>
        <taxon>Natronospirales</taxon>
        <taxon>Natronospiraceae</taxon>
        <taxon>Natronospira</taxon>
    </lineage>
</organism>
<comment type="cofactor">
    <cofactor evidence="2">
        <name>pyridoxal 5'-phosphate</name>
        <dbReference type="ChEBI" id="CHEBI:597326"/>
    </cofactor>
</comment>
<reference evidence="8 9" key="1">
    <citation type="submission" date="2022-03" db="EMBL/GenBank/DDBJ databases">
        <title>Genomic Encyclopedia of Type Strains, Phase III (KMG-III): the genomes of soil and plant-associated and newly described type strains.</title>
        <authorList>
            <person name="Whitman W."/>
        </authorList>
    </citation>
    <scope>NUCLEOTIDE SEQUENCE [LARGE SCALE GENOMIC DNA]</scope>
    <source>
        <strain evidence="8 9">BSker1</strain>
    </source>
</reference>
<keyword evidence="9" id="KW-1185">Reference proteome</keyword>
<keyword evidence="5" id="KW-0460">Magnesium</keyword>
<keyword evidence="8" id="KW-0456">Lyase</keyword>
<dbReference type="PANTHER" id="PTHR43050:SF1">
    <property type="entry name" value="SERINE RACEMASE"/>
    <property type="match status" value="1"/>
</dbReference>
<dbReference type="RefSeq" id="WP_253444880.1">
    <property type="nucleotide sequence ID" value="NZ_JALJYF010000001.1"/>
</dbReference>
<gene>
    <name evidence="8" type="ORF">J2T60_000461</name>
</gene>
<dbReference type="InterPro" id="IPR001926">
    <property type="entry name" value="TrpB-like_PALP"/>
</dbReference>
<dbReference type="Pfam" id="PF00291">
    <property type="entry name" value="PALP"/>
    <property type="match status" value="1"/>
</dbReference>
<evidence type="ECO:0000256" key="1">
    <source>
        <dbReference type="ARBA" id="ARBA00001913"/>
    </source>
</evidence>
<dbReference type="EMBL" id="JALJYF010000001">
    <property type="protein sequence ID" value="MCP1726496.1"/>
    <property type="molecule type" value="Genomic_DNA"/>
</dbReference>
<proteinExistence type="predicted"/>
<evidence type="ECO:0000313" key="9">
    <source>
        <dbReference type="Proteomes" id="UP001523550"/>
    </source>
</evidence>
<comment type="cofactor">
    <cofactor evidence="1">
        <name>Ca(2+)</name>
        <dbReference type="ChEBI" id="CHEBI:29108"/>
    </cofactor>
</comment>
<evidence type="ECO:0000256" key="2">
    <source>
        <dbReference type="ARBA" id="ARBA00001933"/>
    </source>
</evidence>
<dbReference type="PROSITE" id="PS00165">
    <property type="entry name" value="DEHYDRATASE_SER_THR"/>
    <property type="match status" value="1"/>
</dbReference>
<dbReference type="EC" id="4.3.1.19" evidence="8"/>
<dbReference type="InterPro" id="IPR000634">
    <property type="entry name" value="Ser/Thr_deHydtase_PyrdxlP-BS"/>
</dbReference>
<comment type="cofactor">
    <cofactor evidence="4">
        <name>Mg(2+)</name>
        <dbReference type="ChEBI" id="CHEBI:18420"/>
    </cofactor>
</comment>
<protein>
    <submittedName>
        <fullName evidence="8">Threonine dehydratase</fullName>
        <ecNumber evidence="8">4.3.1.19</ecNumber>
    </submittedName>
</protein>
<name>A0ABT1G5E2_9GAMM</name>
<dbReference type="GO" id="GO:0004794">
    <property type="term" value="F:threonine deaminase activity"/>
    <property type="evidence" value="ECO:0007669"/>
    <property type="project" value="UniProtKB-EC"/>
</dbReference>
<keyword evidence="6" id="KW-0663">Pyridoxal phosphate</keyword>
<evidence type="ECO:0000256" key="4">
    <source>
        <dbReference type="ARBA" id="ARBA00001946"/>
    </source>
</evidence>
<sequence length="318" mass="33557">MSSTVTWPSPDSVREAERRIRPWIEETPLRWELGLERALGRPVALKCENEQAVGAFKSRGACNAVFALDDAVASRGVATHSSGNHAAALARAAHLRGIQAHVVMPEGAARPKREAAAAWGAEIVTCPPTMAGRIQALARLVEATGAHVVHPYEDHHVMSGQGTVALELEAALEPGDTLLVPLGGGGLISGMACYLAERQPAVNIVGVEPAGADDALRSWQAGKVIAVEPNTVADGLRATIGQTNLDIVRRHVSKIITVPEEAIREAMGLIWHHSGMRVEPSAAVSVAALLDNAALAPNRALCVLTGGNVEVNRFDVWS</sequence>
<accession>A0ABT1G5E2</accession>
<dbReference type="InterPro" id="IPR036052">
    <property type="entry name" value="TrpB-like_PALP_sf"/>
</dbReference>
<evidence type="ECO:0000256" key="3">
    <source>
        <dbReference type="ARBA" id="ARBA00001936"/>
    </source>
</evidence>
<dbReference type="SUPFAM" id="SSF53686">
    <property type="entry name" value="Tryptophan synthase beta subunit-like PLP-dependent enzymes"/>
    <property type="match status" value="1"/>
</dbReference>
<dbReference type="Proteomes" id="UP001523550">
    <property type="component" value="Unassembled WGS sequence"/>
</dbReference>
<evidence type="ECO:0000259" key="7">
    <source>
        <dbReference type="Pfam" id="PF00291"/>
    </source>
</evidence>
<dbReference type="Gene3D" id="3.40.50.1100">
    <property type="match status" value="2"/>
</dbReference>
<dbReference type="PANTHER" id="PTHR43050">
    <property type="entry name" value="SERINE / THREONINE RACEMASE FAMILY MEMBER"/>
    <property type="match status" value="1"/>
</dbReference>
<evidence type="ECO:0000256" key="5">
    <source>
        <dbReference type="ARBA" id="ARBA00022842"/>
    </source>
</evidence>
<feature type="domain" description="Tryptophan synthase beta chain-like PALP" evidence="7">
    <location>
        <begin position="21"/>
        <end position="306"/>
    </location>
</feature>
<evidence type="ECO:0000313" key="8">
    <source>
        <dbReference type="EMBL" id="MCP1726496.1"/>
    </source>
</evidence>